<comment type="caution">
    <text evidence="4">The sequence shown here is derived from an EMBL/GenBank/DDBJ whole genome shotgun (WGS) entry which is preliminary data.</text>
</comment>
<keyword evidence="3" id="KW-0732">Signal</keyword>
<reference evidence="4" key="1">
    <citation type="submission" date="2023-08" db="EMBL/GenBank/DDBJ databases">
        <authorList>
            <person name="Audoor S."/>
            <person name="Bilcke G."/>
        </authorList>
    </citation>
    <scope>NUCLEOTIDE SEQUENCE</scope>
</reference>
<feature type="compositionally biased region" description="Basic and acidic residues" evidence="1">
    <location>
        <begin position="412"/>
        <end position="423"/>
    </location>
</feature>
<feature type="transmembrane region" description="Helical" evidence="2">
    <location>
        <begin position="341"/>
        <end position="368"/>
    </location>
</feature>
<protein>
    <recommendedName>
        <fullName evidence="6">Copper transporter</fullName>
    </recommendedName>
</protein>
<sequence length="432" mass="49551">MKIALASAFLFSSAMAYEGHKDHAHHRVHGHHGRHGHHGHHGNLREEHPYQDKPHSHIAYHHVEQACAKDVQTFCTAPTAQNPLLIPNMEWAFPSDRELMDIAHTMDQMIESFFSMPPPSSRHHYGTVTIYTPKMIHESPKRATVHDLNFVADSTASQLASQTKPEEIPQLAEKLNMYGEHLMASSEEGKPDHHIGRRLTEVDSNTLESHVRLPFGCHKNACLMHMRSHVSPECARSIKELENISHLEHQLEEHQDAQLMYMFIYFALLMIFLALVIKKARKDMGKHRFGHKILEAVYANPELKRQVELEMGQSVGEQAPVPRMGGRKWKEQVAGMQRMRFFFLLAIVYAFIAAPFMILPICVLAMFVRVMHMCVIVHQKDSDDNDDHEEEEKDDMEKPLLEEYTPPTVGEGQKHSFEPKKEVFNGIRVTTV</sequence>
<feature type="region of interest" description="Disordered" evidence="1">
    <location>
        <begin position="381"/>
        <end position="432"/>
    </location>
</feature>
<feature type="chain" id="PRO_5042257581" description="Copper transporter" evidence="3">
    <location>
        <begin position="17"/>
        <end position="432"/>
    </location>
</feature>
<feature type="region of interest" description="Disordered" evidence="1">
    <location>
        <begin position="23"/>
        <end position="51"/>
    </location>
</feature>
<dbReference type="EMBL" id="CAKOGP040001914">
    <property type="protein sequence ID" value="CAJ1956483.1"/>
    <property type="molecule type" value="Genomic_DNA"/>
</dbReference>
<evidence type="ECO:0000256" key="2">
    <source>
        <dbReference type="SAM" id="Phobius"/>
    </source>
</evidence>
<accession>A0AAD2PVP1</accession>
<organism evidence="4 5">
    <name type="scientific">Cylindrotheca closterium</name>
    <dbReference type="NCBI Taxonomy" id="2856"/>
    <lineage>
        <taxon>Eukaryota</taxon>
        <taxon>Sar</taxon>
        <taxon>Stramenopiles</taxon>
        <taxon>Ochrophyta</taxon>
        <taxon>Bacillariophyta</taxon>
        <taxon>Bacillariophyceae</taxon>
        <taxon>Bacillariophycidae</taxon>
        <taxon>Bacillariales</taxon>
        <taxon>Bacillariaceae</taxon>
        <taxon>Cylindrotheca</taxon>
    </lineage>
</organism>
<feature type="signal peptide" evidence="3">
    <location>
        <begin position="1"/>
        <end position="16"/>
    </location>
</feature>
<keyword evidence="5" id="KW-1185">Reference proteome</keyword>
<proteinExistence type="predicted"/>
<feature type="compositionally biased region" description="Basic residues" evidence="1">
    <location>
        <begin position="23"/>
        <end position="42"/>
    </location>
</feature>
<keyword evidence="2" id="KW-1133">Transmembrane helix</keyword>
<feature type="transmembrane region" description="Helical" evidence="2">
    <location>
        <begin position="259"/>
        <end position="277"/>
    </location>
</feature>
<evidence type="ECO:0000256" key="3">
    <source>
        <dbReference type="SAM" id="SignalP"/>
    </source>
</evidence>
<evidence type="ECO:0008006" key="6">
    <source>
        <dbReference type="Google" id="ProtNLM"/>
    </source>
</evidence>
<evidence type="ECO:0000256" key="1">
    <source>
        <dbReference type="SAM" id="MobiDB-lite"/>
    </source>
</evidence>
<dbReference type="AlphaFoldDB" id="A0AAD2PVP1"/>
<evidence type="ECO:0000313" key="4">
    <source>
        <dbReference type="EMBL" id="CAJ1956483.1"/>
    </source>
</evidence>
<keyword evidence="2" id="KW-0812">Transmembrane</keyword>
<evidence type="ECO:0000313" key="5">
    <source>
        <dbReference type="Proteomes" id="UP001295423"/>
    </source>
</evidence>
<gene>
    <name evidence="4" type="ORF">CYCCA115_LOCUS16256</name>
</gene>
<dbReference type="Proteomes" id="UP001295423">
    <property type="component" value="Unassembled WGS sequence"/>
</dbReference>
<keyword evidence="2" id="KW-0472">Membrane</keyword>
<name>A0AAD2PVP1_9STRA</name>
<feature type="compositionally biased region" description="Acidic residues" evidence="1">
    <location>
        <begin position="383"/>
        <end position="394"/>
    </location>
</feature>